<dbReference type="EMBL" id="JAAMPC010000007">
    <property type="protein sequence ID" value="KAG2302684.1"/>
    <property type="molecule type" value="Genomic_DNA"/>
</dbReference>
<evidence type="ECO:0000256" key="8">
    <source>
        <dbReference type="ARBA" id="ARBA00023033"/>
    </source>
</evidence>
<keyword evidence="5 9" id="KW-0274">FAD</keyword>
<dbReference type="PRINTS" id="PR00364">
    <property type="entry name" value="DISEASERSIST"/>
</dbReference>
<dbReference type="GO" id="GO:0006952">
    <property type="term" value="P:defense response"/>
    <property type="evidence" value="ECO:0007669"/>
    <property type="project" value="UniProtKB-KW"/>
</dbReference>
<dbReference type="SUPFAM" id="SSF52058">
    <property type="entry name" value="L domain-like"/>
    <property type="match status" value="1"/>
</dbReference>
<keyword evidence="8 9" id="KW-0503">Monooxygenase</keyword>
<keyword evidence="15" id="KW-1185">Reference proteome</keyword>
<dbReference type="Pfam" id="PF23598">
    <property type="entry name" value="LRR_14"/>
    <property type="match status" value="1"/>
</dbReference>
<dbReference type="Gene3D" id="1.10.10.10">
    <property type="entry name" value="Winged helix-like DNA-binding domain superfamily/Winged helix DNA-binding domain"/>
    <property type="match status" value="1"/>
</dbReference>
<evidence type="ECO:0000259" key="12">
    <source>
        <dbReference type="Pfam" id="PF23559"/>
    </source>
</evidence>
<dbReference type="InterPro" id="IPR002182">
    <property type="entry name" value="NB-ARC"/>
</dbReference>
<comment type="cofactor">
    <cofactor evidence="9">
        <name>FAD</name>
        <dbReference type="ChEBI" id="CHEBI:57692"/>
    </cofactor>
</comment>
<dbReference type="FunFam" id="1.10.8.430:FF:000003">
    <property type="entry name" value="Probable disease resistance protein At5g66910"/>
    <property type="match status" value="1"/>
</dbReference>
<dbReference type="FunFam" id="3.40.50.300:FF:001091">
    <property type="entry name" value="Probable disease resistance protein At1g61300"/>
    <property type="match status" value="1"/>
</dbReference>
<evidence type="ECO:0000313" key="14">
    <source>
        <dbReference type="EMBL" id="KAG2302684.1"/>
    </source>
</evidence>
<protein>
    <recommendedName>
        <fullName evidence="9">Flavin-containing monooxygenase</fullName>
        <ecNumber evidence="9">1.-.-.-</ecNumber>
    </recommendedName>
</protein>
<dbReference type="Gene3D" id="3.40.50.300">
    <property type="entry name" value="P-loop containing nucleotide triphosphate hydrolases"/>
    <property type="match status" value="1"/>
</dbReference>
<dbReference type="EC" id="1.-.-.-" evidence="9"/>
<dbReference type="FunFam" id="1.10.10.10:FF:000322">
    <property type="entry name" value="Probable disease resistance protein At1g63360"/>
    <property type="match status" value="1"/>
</dbReference>
<dbReference type="GO" id="GO:0050660">
    <property type="term" value="F:flavin adenine dinucleotide binding"/>
    <property type="evidence" value="ECO:0007669"/>
    <property type="project" value="InterPro"/>
</dbReference>
<dbReference type="SUPFAM" id="SSF52540">
    <property type="entry name" value="P-loop containing nucleoside triphosphate hydrolases"/>
    <property type="match status" value="1"/>
</dbReference>
<dbReference type="Gene3D" id="1.10.8.430">
    <property type="entry name" value="Helical domain of apoptotic protease-activating factors"/>
    <property type="match status" value="1"/>
</dbReference>
<sequence>MAPAQNPISSKHVAVVGAGASGLIAARELHREGHTVVVFEREKQVGGLWIYSPKAESDPLGLDPTRPIVHSSVYESLRTNLPRECMGFRDFPFVPCVDDLSRDPRRYPSHREVLAYLQDFARKFKLEEMVRFETEVVRVEPVDGKWRVQSKNSGDLSDDEIFDAVVVCSGHYTEPYVAHIPGIKSWPGKQTHSHNYRVPGPFKNEVVVVIGNFASGADISRDVAKVAKEVHIASRGSEANTYEKLSVPTNNLWIHSEIETACEDGSIIFKNGKAVHADTVVYCTGYNYKFPFLETNGYLSIDDNRIEPLYKHVFPPALAPGLSFVGLPGMGIQFVMFEIQSKWVAAVLSGRVTLPSLEKMMEDLIASYAMLEALGIPKRHTHKLGKIQDYLLNTMAPSLSPLRSHHVAVMGAGAAGLVAARELRREGHSVVVFERQNQVGGTWIYTDHVEPDPLSVDPTRPVVHSSVYATLRTNLPRECMGYRDFPFVPRSGGDQRRFPSHGEVLAYLREFAKEFEVEEVIRFETAVERVAPEGGDGKWRVESTEKEKEKSVRRDEVYDAVVVCNGHYIEPRLAEIPGISSWPGKEMHSHNYRIPEPFKDQVVVLIGNSASAVDISRDIAGHAKEVHVAYRSNPADTFIKQPGYSNLWMHSMIEHVHEDGSVVFQNGKTILVDVIMHCTGYKYHFPFLETNGNVTVDDNRVGPLYKDVFPPALSPCLSFIGIPWQVVPFPLFELQSKWIAGVLSGRIILPSKEDMMKDINSFYATLEAQGIQKRYTHRMGISQYEYNDWLAKQCGCPGTEEWRKEMYLTTGVRKRAKPETYRDEWEDHHLFSQWLCVKESYIHNLEENLTALETTMEELKARRADLSRKVEREENRGLRRLAQVENLISNGVFQVVAEQAQASEVVERPIQPTIVGRETLLETTWNRLMGDGVGIVGLYGMGGVGKTTLLTQINNKFLEKTDAFDVVIWVVVSKLDLPVQKIQEEVAKKLGLVETDWNRKDKEQKACDIHNVLKRKKFVLLLDDIWAKVNLTEIGIPFPKRENGCKVVFTTRSQEVCGRMGVDVEMEVQCLPSQDALELFKKKVGEITLRSDPNIPELAVEVAKKCHGLPLALNVIGEAMASKRTNQEWQYAIDVLSSNAAEFSGMEDQILPLLKYSYDNLKEEHVKLCFLYWALFPQDNNNSKEQMISYWICEGIIGVNEGIEKAENKGYEIIGTLIRASLLMEVDMRVTNVVRMHDVVRDMALWIVSDLGKQKEAFIAHPGVGLSEMPKVENWKVVRRMSLMDNNIVNLTGSPECLELTTLLLKRMRLEKISSGFFESMPKLVVLDLSENNRLSEVPEGISKLVSLHYLNLAYTSIQHLPMGFLQELKKLIHLELPRVTSIAGISCLQNLKVLRLTFPWDLGTVEELETLENLQILVTQFDNLSLPLEKFLCSHKLTSITRVLYIRDMDLESSGISLPVTMDKLRAFCMTGCRISEIKMGMLCKQYKTPTPLNNPRNICFPSLSTVYLSECKGLKELTSLMFSPNLTEVILNGLDLEDIINREKACGGEESGIVPFPKLFRLLLYCLPELKSIYWSPLPFPCLEKIYVAGCPELKKLPLSFQSGKQCGDGLIIYYGEKEWIESLEWEDEATKTRFLSSCRKD</sequence>
<dbReference type="Pfam" id="PF00931">
    <property type="entry name" value="NB-ARC"/>
    <property type="match status" value="1"/>
</dbReference>
<feature type="coiled-coil region" evidence="10">
    <location>
        <begin position="842"/>
        <end position="876"/>
    </location>
</feature>
<keyword evidence="4" id="KW-0611">Plant defense</keyword>
<dbReference type="OrthoDB" id="664960at2759"/>
<dbReference type="InterPro" id="IPR055414">
    <property type="entry name" value="LRR_R13L4/SHOC2-like"/>
</dbReference>
<dbReference type="InterPro" id="IPR050346">
    <property type="entry name" value="FMO-like"/>
</dbReference>
<dbReference type="GO" id="GO:0043531">
    <property type="term" value="F:ADP binding"/>
    <property type="evidence" value="ECO:0007669"/>
    <property type="project" value="InterPro"/>
</dbReference>
<gene>
    <name evidence="14" type="ORF">Bca52824_031335</name>
</gene>
<dbReference type="FunFam" id="3.50.50.60:FF:000099">
    <property type="entry name" value="Flavin-containing monooxygenase"/>
    <property type="match status" value="2"/>
</dbReference>
<comment type="caution">
    <text evidence="14">The sequence shown here is derived from an EMBL/GenBank/DDBJ whole genome shotgun (WGS) entry which is preliminary data.</text>
</comment>
<feature type="domain" description="Disease resistance R13L4/SHOC-2-like LRR" evidence="13">
    <location>
        <begin position="1278"/>
        <end position="1477"/>
    </location>
</feature>
<keyword evidence="2 9" id="KW-0285">Flavoprotein</keyword>
<evidence type="ECO:0000259" key="11">
    <source>
        <dbReference type="Pfam" id="PF00931"/>
    </source>
</evidence>
<reference evidence="14 15" key="1">
    <citation type="submission" date="2020-02" db="EMBL/GenBank/DDBJ databases">
        <authorList>
            <person name="Ma Q."/>
            <person name="Huang Y."/>
            <person name="Song X."/>
            <person name="Pei D."/>
        </authorList>
    </citation>
    <scope>NUCLEOTIDE SEQUENCE [LARGE SCALE GENOMIC DNA]</scope>
    <source>
        <strain evidence="14">Sxm20200214</strain>
        <tissue evidence="14">Leaf</tissue>
    </source>
</reference>
<keyword evidence="10" id="KW-0175">Coiled coil</keyword>
<dbReference type="InterPro" id="IPR027417">
    <property type="entry name" value="P-loop_NTPase"/>
</dbReference>
<evidence type="ECO:0000259" key="13">
    <source>
        <dbReference type="Pfam" id="PF23598"/>
    </source>
</evidence>
<name>A0A8X7V575_BRACI</name>
<dbReference type="InterPro" id="IPR058922">
    <property type="entry name" value="WHD_DRP"/>
</dbReference>
<dbReference type="Gene3D" id="3.80.10.10">
    <property type="entry name" value="Ribonuclease Inhibitor"/>
    <property type="match status" value="2"/>
</dbReference>
<dbReference type="GO" id="GO:0050661">
    <property type="term" value="F:NADP binding"/>
    <property type="evidence" value="ECO:0007669"/>
    <property type="project" value="InterPro"/>
</dbReference>
<dbReference type="PANTHER" id="PTHR23023">
    <property type="entry name" value="DIMETHYLANILINE MONOOXYGENASE"/>
    <property type="match status" value="1"/>
</dbReference>
<dbReference type="Pfam" id="PF23559">
    <property type="entry name" value="WHD_DRP"/>
    <property type="match status" value="1"/>
</dbReference>
<dbReference type="InterPro" id="IPR020946">
    <property type="entry name" value="Flavin_mOase-like"/>
</dbReference>
<feature type="domain" description="Disease resistance protein winged helix" evidence="12">
    <location>
        <begin position="1175"/>
        <end position="1244"/>
    </location>
</feature>
<evidence type="ECO:0000256" key="7">
    <source>
        <dbReference type="ARBA" id="ARBA00023002"/>
    </source>
</evidence>
<evidence type="ECO:0000313" key="15">
    <source>
        <dbReference type="Proteomes" id="UP000886595"/>
    </source>
</evidence>
<dbReference type="Gene3D" id="3.50.50.60">
    <property type="entry name" value="FAD/NAD(P)-binding domain"/>
    <property type="match status" value="4"/>
</dbReference>
<evidence type="ECO:0000256" key="4">
    <source>
        <dbReference type="ARBA" id="ARBA00022821"/>
    </source>
</evidence>
<evidence type="ECO:0000256" key="1">
    <source>
        <dbReference type="ARBA" id="ARBA00009183"/>
    </source>
</evidence>
<keyword evidence="6" id="KW-0521">NADP</keyword>
<evidence type="ECO:0000256" key="6">
    <source>
        <dbReference type="ARBA" id="ARBA00022857"/>
    </source>
</evidence>
<evidence type="ECO:0000256" key="9">
    <source>
        <dbReference type="RuleBase" id="RU361177"/>
    </source>
</evidence>
<dbReference type="Pfam" id="PF00743">
    <property type="entry name" value="FMO-like"/>
    <property type="match status" value="4"/>
</dbReference>
<organism evidence="14 15">
    <name type="scientific">Brassica carinata</name>
    <name type="common">Ethiopian mustard</name>
    <name type="synonym">Abyssinian cabbage</name>
    <dbReference type="NCBI Taxonomy" id="52824"/>
    <lineage>
        <taxon>Eukaryota</taxon>
        <taxon>Viridiplantae</taxon>
        <taxon>Streptophyta</taxon>
        <taxon>Embryophyta</taxon>
        <taxon>Tracheophyta</taxon>
        <taxon>Spermatophyta</taxon>
        <taxon>Magnoliopsida</taxon>
        <taxon>eudicotyledons</taxon>
        <taxon>Gunneridae</taxon>
        <taxon>Pentapetalae</taxon>
        <taxon>rosids</taxon>
        <taxon>malvids</taxon>
        <taxon>Brassicales</taxon>
        <taxon>Brassicaceae</taxon>
        <taxon>Brassiceae</taxon>
        <taxon>Brassica</taxon>
    </lineage>
</organism>
<evidence type="ECO:0000256" key="10">
    <source>
        <dbReference type="SAM" id="Coils"/>
    </source>
</evidence>
<proteinExistence type="inferred from homology"/>
<evidence type="ECO:0000256" key="3">
    <source>
        <dbReference type="ARBA" id="ARBA00022737"/>
    </source>
</evidence>
<dbReference type="InterPro" id="IPR032675">
    <property type="entry name" value="LRR_dom_sf"/>
</dbReference>
<dbReference type="InterPro" id="IPR042197">
    <property type="entry name" value="Apaf_helical"/>
</dbReference>
<dbReference type="InterPro" id="IPR036388">
    <property type="entry name" value="WH-like_DNA-bd_sf"/>
</dbReference>
<keyword evidence="7 9" id="KW-0560">Oxidoreductase</keyword>
<feature type="domain" description="NB-ARC" evidence="11">
    <location>
        <begin position="918"/>
        <end position="1087"/>
    </location>
</feature>
<dbReference type="Proteomes" id="UP000886595">
    <property type="component" value="Unassembled WGS sequence"/>
</dbReference>
<dbReference type="GO" id="GO:0004499">
    <property type="term" value="F:N,N-dimethylaniline monooxygenase activity"/>
    <property type="evidence" value="ECO:0007669"/>
    <property type="project" value="InterPro"/>
</dbReference>
<dbReference type="SUPFAM" id="SSF51905">
    <property type="entry name" value="FAD/NAD(P)-binding domain"/>
    <property type="match status" value="4"/>
</dbReference>
<accession>A0A8X7V575</accession>
<dbReference type="InterPro" id="IPR036188">
    <property type="entry name" value="FAD/NAD-bd_sf"/>
</dbReference>
<comment type="similarity">
    <text evidence="1 9">Belongs to the FMO family.</text>
</comment>
<evidence type="ECO:0000256" key="5">
    <source>
        <dbReference type="ARBA" id="ARBA00022827"/>
    </source>
</evidence>
<keyword evidence="3" id="KW-0677">Repeat</keyword>
<evidence type="ECO:0000256" key="2">
    <source>
        <dbReference type="ARBA" id="ARBA00022630"/>
    </source>
</evidence>